<gene>
    <name evidence="1" type="ORF">FWK35_00021003</name>
</gene>
<dbReference type="AlphaFoldDB" id="A0A6G0Z9L7"/>
<comment type="caution">
    <text evidence="1">The sequence shown here is derived from an EMBL/GenBank/DDBJ whole genome shotgun (WGS) entry which is preliminary data.</text>
</comment>
<evidence type="ECO:0000313" key="1">
    <source>
        <dbReference type="EMBL" id="KAF0767529.1"/>
    </source>
</evidence>
<keyword evidence="2" id="KW-1185">Reference proteome</keyword>
<accession>A0A6G0Z9L7</accession>
<reference evidence="1 2" key="1">
    <citation type="submission" date="2019-08" db="EMBL/GenBank/DDBJ databases">
        <title>Whole genome of Aphis craccivora.</title>
        <authorList>
            <person name="Voronova N.V."/>
            <person name="Shulinski R.S."/>
            <person name="Bandarenka Y.V."/>
            <person name="Zhorov D.G."/>
            <person name="Warner D."/>
        </authorList>
    </citation>
    <scope>NUCLEOTIDE SEQUENCE [LARGE SCALE GENOMIC DNA]</scope>
    <source>
        <strain evidence="1">180601</strain>
        <tissue evidence="1">Whole Body</tissue>
    </source>
</reference>
<dbReference type="EMBL" id="VUJU01000947">
    <property type="protein sequence ID" value="KAF0767529.1"/>
    <property type="molecule type" value="Genomic_DNA"/>
</dbReference>
<proteinExistence type="predicted"/>
<protein>
    <submittedName>
        <fullName evidence="1">Uncharacterized protein</fullName>
    </submittedName>
</protein>
<sequence length="100" mass="11064">MFDILRSSSHPPADTNTIIVTRNEQNGVPVTVPAKARPSARTIAKLWEQVPRASDNVFELITGKCTRYFKHETVVATVAAAAARHRYLDPTSSNQSFLLI</sequence>
<evidence type="ECO:0000313" key="2">
    <source>
        <dbReference type="Proteomes" id="UP000478052"/>
    </source>
</evidence>
<dbReference type="Proteomes" id="UP000478052">
    <property type="component" value="Unassembled WGS sequence"/>
</dbReference>
<name>A0A6G0Z9L7_APHCR</name>
<organism evidence="1 2">
    <name type="scientific">Aphis craccivora</name>
    <name type="common">Cowpea aphid</name>
    <dbReference type="NCBI Taxonomy" id="307492"/>
    <lineage>
        <taxon>Eukaryota</taxon>
        <taxon>Metazoa</taxon>
        <taxon>Ecdysozoa</taxon>
        <taxon>Arthropoda</taxon>
        <taxon>Hexapoda</taxon>
        <taxon>Insecta</taxon>
        <taxon>Pterygota</taxon>
        <taxon>Neoptera</taxon>
        <taxon>Paraneoptera</taxon>
        <taxon>Hemiptera</taxon>
        <taxon>Sternorrhyncha</taxon>
        <taxon>Aphidomorpha</taxon>
        <taxon>Aphidoidea</taxon>
        <taxon>Aphididae</taxon>
        <taxon>Aphidini</taxon>
        <taxon>Aphis</taxon>
        <taxon>Aphis</taxon>
    </lineage>
</organism>